<dbReference type="OrthoDB" id="9792991at2"/>
<evidence type="ECO:0000256" key="4">
    <source>
        <dbReference type="ARBA" id="ARBA00022475"/>
    </source>
</evidence>
<evidence type="ECO:0000256" key="3">
    <source>
        <dbReference type="ARBA" id="ARBA00012438"/>
    </source>
</evidence>
<dbReference type="SMART" id="SM00388">
    <property type="entry name" value="HisKA"/>
    <property type="match status" value="1"/>
</dbReference>
<evidence type="ECO:0000256" key="13">
    <source>
        <dbReference type="ARBA" id="ARBA00023136"/>
    </source>
</evidence>
<dbReference type="Gene3D" id="1.10.287.130">
    <property type="match status" value="1"/>
</dbReference>
<keyword evidence="13 14" id="KW-0472">Membrane</keyword>
<evidence type="ECO:0000313" key="17">
    <source>
        <dbReference type="EMBL" id="RFZ77206.1"/>
    </source>
</evidence>
<dbReference type="InterPro" id="IPR003660">
    <property type="entry name" value="HAMP_dom"/>
</dbReference>
<keyword evidence="9 17" id="KW-0418">Kinase</keyword>
<dbReference type="CDD" id="cd00082">
    <property type="entry name" value="HisKA"/>
    <property type="match status" value="1"/>
</dbReference>
<evidence type="ECO:0000256" key="10">
    <source>
        <dbReference type="ARBA" id="ARBA00022840"/>
    </source>
</evidence>
<keyword evidence="11 14" id="KW-1133">Transmembrane helix</keyword>
<keyword evidence="19" id="KW-1185">Reference proteome</keyword>
<evidence type="ECO:0000256" key="14">
    <source>
        <dbReference type="SAM" id="Phobius"/>
    </source>
</evidence>
<reference evidence="17 18" key="1">
    <citation type="submission" date="2018-07" db="EMBL/GenBank/DDBJ databases">
        <title>New species, Clostridium PI-S10-A1B.</title>
        <authorList>
            <person name="Krishna G."/>
            <person name="Summeta K."/>
            <person name="Shikha S."/>
            <person name="Prabhu P.B."/>
            <person name="Suresh K."/>
        </authorList>
    </citation>
    <scope>NUCLEOTIDE SEQUENCE [LARGE SCALE GENOMIC DNA]</scope>
    <source>
        <strain evidence="17 18">PI-S10-A1B</strain>
    </source>
</reference>
<evidence type="ECO:0000313" key="16">
    <source>
        <dbReference type="EMBL" id="GLB30761.1"/>
    </source>
</evidence>
<dbReference type="Pfam" id="PF00512">
    <property type="entry name" value="HisKA"/>
    <property type="match status" value="1"/>
</dbReference>
<sequence>MGKIWISAKEKMGCFVKSLVGELILLLFASAAVACLLFFILNIVVGAGINYFFTTTSYLEKVEVKTVQNLQDYVIKNNLSPSDSRKLSEWVKNQSVIYLEIYRNDTLLYVSDLLGDEDDYNEMEVPYYRDSYYQLIFADGKAEVFLQGAFAYRYHMYALVAELLISFLVFMILFIWGVRKRIHYIQSLQNEVGIMQGGCLEHPVTVIGEDELAGLANDLNQLRRSLMYNFERENELRQANQNLIIGIAHDLRTPLTALTMYVQILMSEVCKDKNMNQYYLDKVMLKAVQMKELSDRLFEYCQVMDKSKEENLEETRTFQSVFSDYLSEMVLFLESQGLHTVTELDWKKAAVAVRMDYIARIIDNLSMNLVRYASREEMIRIRTVYEDNAAGIEICNMIRHQDPPMETSKIGMENVRYMMEAMNGECLEEIDEEIYRLRLLFPNQE</sequence>
<evidence type="ECO:0000256" key="8">
    <source>
        <dbReference type="ARBA" id="ARBA00022741"/>
    </source>
</evidence>
<name>A0A3E2N889_9FIRM</name>
<dbReference type="InterPro" id="IPR036890">
    <property type="entry name" value="HATPase_C_sf"/>
</dbReference>
<comment type="caution">
    <text evidence="17">The sequence shown here is derived from an EMBL/GenBank/DDBJ whole genome shotgun (WGS) entry which is preliminary data.</text>
</comment>
<evidence type="ECO:0000256" key="6">
    <source>
        <dbReference type="ARBA" id="ARBA00022679"/>
    </source>
</evidence>
<keyword evidence="6" id="KW-0808">Transferase</keyword>
<keyword evidence="5" id="KW-0597">Phosphoprotein</keyword>
<dbReference type="AlphaFoldDB" id="A0A3E2N889"/>
<proteinExistence type="predicted"/>
<dbReference type="PANTHER" id="PTHR45528:SF1">
    <property type="entry name" value="SENSOR HISTIDINE KINASE CPXA"/>
    <property type="match status" value="1"/>
</dbReference>
<comment type="catalytic activity">
    <reaction evidence="1">
        <text>ATP + protein L-histidine = ADP + protein N-phospho-L-histidine.</text>
        <dbReference type="EC" id="2.7.13.3"/>
    </reaction>
</comment>
<dbReference type="PROSITE" id="PS50885">
    <property type="entry name" value="HAMP"/>
    <property type="match status" value="1"/>
</dbReference>
<dbReference type="SUPFAM" id="SSF47384">
    <property type="entry name" value="Homodimeric domain of signal transducing histidine kinase"/>
    <property type="match status" value="1"/>
</dbReference>
<accession>A0A3E2N889</accession>
<dbReference type="Proteomes" id="UP001419084">
    <property type="component" value="Unassembled WGS sequence"/>
</dbReference>
<dbReference type="EMBL" id="BRPJ01000045">
    <property type="protein sequence ID" value="GLB30761.1"/>
    <property type="molecule type" value="Genomic_DNA"/>
</dbReference>
<dbReference type="Gene3D" id="3.30.565.10">
    <property type="entry name" value="Histidine kinase-like ATPase, C-terminal domain"/>
    <property type="match status" value="1"/>
</dbReference>
<evidence type="ECO:0000256" key="12">
    <source>
        <dbReference type="ARBA" id="ARBA00023012"/>
    </source>
</evidence>
<reference evidence="16 19" key="2">
    <citation type="journal article" date="2024" name="Int. J. Syst. Evol. Microbiol.">
        <title>Lacrimispora brassicae sp. nov. isolated from fermented cabbage, and proposal of Clostridium indicum Gundawar et al. 2019 and Clostridium methoxybenzovorans Mechichi et al. 1999 as heterotypic synonyms of Lacrimispora amygdalina (Parshina et al. 2003) Haas and Blanchard 2020 and Lacrimispora indolis (McClung and McCoy 1957) Haas and Blanchard 2020, respectively.</title>
        <authorList>
            <person name="Kobayashi H."/>
            <person name="Tanizawa Y."/>
            <person name="Sakamoto M."/>
            <person name="Ohkuma M."/>
            <person name="Tohno M."/>
        </authorList>
    </citation>
    <scope>NUCLEOTIDE SEQUENCE [LARGE SCALE GENOMIC DNA]</scope>
    <source>
        <strain evidence="16 19">DSM 12857</strain>
    </source>
</reference>
<dbReference type="CDD" id="cd06225">
    <property type="entry name" value="HAMP"/>
    <property type="match status" value="1"/>
</dbReference>
<gene>
    <name evidence="16" type="primary">yrkQ</name>
    <name evidence="17" type="ORF">DS742_19800</name>
    <name evidence="16" type="ORF">LAD12857_26840</name>
</gene>
<evidence type="ECO:0000256" key="1">
    <source>
        <dbReference type="ARBA" id="ARBA00000085"/>
    </source>
</evidence>
<protein>
    <recommendedName>
        <fullName evidence="3">histidine kinase</fullName>
        <ecNumber evidence="3">2.7.13.3</ecNumber>
    </recommendedName>
</protein>
<dbReference type="GO" id="GO:0000155">
    <property type="term" value="F:phosphorelay sensor kinase activity"/>
    <property type="evidence" value="ECO:0007669"/>
    <property type="project" value="InterPro"/>
</dbReference>
<dbReference type="InterPro" id="IPR036097">
    <property type="entry name" value="HisK_dim/P_sf"/>
</dbReference>
<dbReference type="PANTHER" id="PTHR45528">
    <property type="entry name" value="SENSOR HISTIDINE KINASE CPXA"/>
    <property type="match status" value="1"/>
</dbReference>
<dbReference type="InterPro" id="IPR003661">
    <property type="entry name" value="HisK_dim/P_dom"/>
</dbReference>
<evidence type="ECO:0000313" key="19">
    <source>
        <dbReference type="Proteomes" id="UP001419084"/>
    </source>
</evidence>
<organism evidence="17 18">
    <name type="scientific">Lacrimispora amygdalina</name>
    <dbReference type="NCBI Taxonomy" id="253257"/>
    <lineage>
        <taxon>Bacteria</taxon>
        <taxon>Bacillati</taxon>
        <taxon>Bacillota</taxon>
        <taxon>Clostridia</taxon>
        <taxon>Lachnospirales</taxon>
        <taxon>Lachnospiraceae</taxon>
        <taxon>Lacrimispora</taxon>
    </lineage>
</organism>
<evidence type="ECO:0000256" key="11">
    <source>
        <dbReference type="ARBA" id="ARBA00022989"/>
    </source>
</evidence>
<evidence type="ECO:0000256" key="5">
    <source>
        <dbReference type="ARBA" id="ARBA00022553"/>
    </source>
</evidence>
<dbReference type="GO" id="GO:0005524">
    <property type="term" value="F:ATP binding"/>
    <property type="evidence" value="ECO:0007669"/>
    <property type="project" value="UniProtKB-KW"/>
</dbReference>
<dbReference type="PROSITE" id="PS51257">
    <property type="entry name" value="PROKAR_LIPOPROTEIN"/>
    <property type="match status" value="1"/>
</dbReference>
<evidence type="ECO:0000256" key="2">
    <source>
        <dbReference type="ARBA" id="ARBA00004651"/>
    </source>
</evidence>
<feature type="transmembrane region" description="Helical" evidence="14">
    <location>
        <begin position="154"/>
        <end position="178"/>
    </location>
</feature>
<keyword evidence="8" id="KW-0547">Nucleotide-binding</keyword>
<keyword evidence="7 14" id="KW-0812">Transmembrane</keyword>
<evidence type="ECO:0000256" key="9">
    <source>
        <dbReference type="ARBA" id="ARBA00022777"/>
    </source>
</evidence>
<keyword evidence="12" id="KW-0902">Two-component regulatory system</keyword>
<dbReference type="Proteomes" id="UP000260680">
    <property type="component" value="Unassembled WGS sequence"/>
</dbReference>
<dbReference type="RefSeq" id="WP_117418698.1">
    <property type="nucleotide sequence ID" value="NZ_BRPJ01000045.1"/>
</dbReference>
<feature type="domain" description="HAMP" evidence="15">
    <location>
        <begin position="179"/>
        <end position="231"/>
    </location>
</feature>
<feature type="transmembrane region" description="Helical" evidence="14">
    <location>
        <begin position="20"/>
        <end position="53"/>
    </location>
</feature>
<dbReference type="GO" id="GO:0005886">
    <property type="term" value="C:plasma membrane"/>
    <property type="evidence" value="ECO:0007669"/>
    <property type="project" value="UniProtKB-SubCell"/>
</dbReference>
<keyword evidence="4" id="KW-1003">Cell membrane</keyword>
<evidence type="ECO:0000259" key="15">
    <source>
        <dbReference type="PROSITE" id="PS50885"/>
    </source>
</evidence>
<keyword evidence="10" id="KW-0067">ATP-binding</keyword>
<dbReference type="InterPro" id="IPR050398">
    <property type="entry name" value="HssS/ArlS-like"/>
</dbReference>
<evidence type="ECO:0000313" key="18">
    <source>
        <dbReference type="Proteomes" id="UP000260680"/>
    </source>
</evidence>
<dbReference type="EMBL" id="QOHO01000066">
    <property type="protein sequence ID" value="RFZ77206.1"/>
    <property type="molecule type" value="Genomic_DNA"/>
</dbReference>
<evidence type="ECO:0000256" key="7">
    <source>
        <dbReference type="ARBA" id="ARBA00022692"/>
    </source>
</evidence>
<dbReference type="EC" id="2.7.13.3" evidence="3"/>
<comment type="subcellular location">
    <subcellularLocation>
        <location evidence="2">Cell membrane</location>
        <topology evidence="2">Multi-pass membrane protein</topology>
    </subcellularLocation>
</comment>